<gene>
    <name evidence="5" type="ORF">FIBSPDRAFT_1038067</name>
</gene>
<evidence type="ECO:0000259" key="3">
    <source>
        <dbReference type="PROSITE" id="PS50090"/>
    </source>
</evidence>
<feature type="compositionally biased region" description="Low complexity" evidence="2">
    <location>
        <begin position="230"/>
        <end position="241"/>
    </location>
</feature>
<feature type="domain" description="HTH myb-type" evidence="4">
    <location>
        <begin position="349"/>
        <end position="408"/>
    </location>
</feature>
<dbReference type="PANTHER" id="PTHR22705">
    <property type="entry name" value="ZINC FINGER, ZZ DOMAIN CONTAINING 3"/>
    <property type="match status" value="1"/>
</dbReference>
<feature type="region of interest" description="Disordered" evidence="2">
    <location>
        <begin position="302"/>
        <end position="353"/>
    </location>
</feature>
<reference evidence="5 6" key="1">
    <citation type="journal article" date="2016" name="Mol. Biol. Evol.">
        <title>Comparative Genomics of Early-Diverging Mushroom-Forming Fungi Provides Insights into the Origins of Lignocellulose Decay Capabilities.</title>
        <authorList>
            <person name="Nagy L.G."/>
            <person name="Riley R."/>
            <person name="Tritt A."/>
            <person name="Adam C."/>
            <person name="Daum C."/>
            <person name="Floudas D."/>
            <person name="Sun H."/>
            <person name="Yadav J.S."/>
            <person name="Pangilinan J."/>
            <person name="Larsson K.H."/>
            <person name="Matsuura K."/>
            <person name="Barry K."/>
            <person name="Labutti K."/>
            <person name="Kuo R."/>
            <person name="Ohm R.A."/>
            <person name="Bhattacharya S.S."/>
            <person name="Shirouzu T."/>
            <person name="Yoshinaga Y."/>
            <person name="Martin F.M."/>
            <person name="Grigoriev I.V."/>
            <person name="Hibbett D.S."/>
        </authorList>
    </citation>
    <scope>NUCLEOTIDE SEQUENCE [LARGE SCALE GENOMIC DNA]</scope>
    <source>
        <strain evidence="5 6">CBS 109695</strain>
    </source>
</reference>
<dbReference type="InterPro" id="IPR037830">
    <property type="entry name" value="ZZZ3"/>
</dbReference>
<feature type="compositionally biased region" description="Polar residues" evidence="2">
    <location>
        <begin position="195"/>
        <end position="209"/>
    </location>
</feature>
<evidence type="ECO:0000256" key="1">
    <source>
        <dbReference type="SAM" id="Coils"/>
    </source>
</evidence>
<proteinExistence type="predicted"/>
<dbReference type="OrthoDB" id="424753at2759"/>
<evidence type="ECO:0000256" key="2">
    <source>
        <dbReference type="SAM" id="MobiDB-lite"/>
    </source>
</evidence>
<feature type="region of interest" description="Disordered" evidence="2">
    <location>
        <begin position="188"/>
        <end position="211"/>
    </location>
</feature>
<evidence type="ECO:0000259" key="4">
    <source>
        <dbReference type="PROSITE" id="PS51294"/>
    </source>
</evidence>
<dbReference type="SUPFAM" id="SSF46689">
    <property type="entry name" value="Homeodomain-like"/>
    <property type="match status" value="1"/>
</dbReference>
<dbReference type="InterPro" id="IPR009057">
    <property type="entry name" value="Homeodomain-like_sf"/>
</dbReference>
<feature type="domain" description="Myb-like" evidence="3">
    <location>
        <begin position="349"/>
        <end position="404"/>
    </location>
</feature>
<feature type="compositionally biased region" description="Low complexity" evidence="2">
    <location>
        <begin position="270"/>
        <end position="283"/>
    </location>
</feature>
<dbReference type="Pfam" id="PF23082">
    <property type="entry name" value="Myb_DNA-binding_2"/>
    <property type="match status" value="1"/>
</dbReference>
<dbReference type="EMBL" id="KV417492">
    <property type="protein sequence ID" value="KZP30821.1"/>
    <property type="molecule type" value="Genomic_DNA"/>
</dbReference>
<feature type="region of interest" description="Disordered" evidence="2">
    <location>
        <begin position="228"/>
        <end position="284"/>
    </location>
</feature>
<feature type="compositionally biased region" description="Pro residues" evidence="2">
    <location>
        <begin position="322"/>
        <end position="331"/>
    </location>
</feature>
<protein>
    <submittedName>
        <fullName evidence="5">Uncharacterized protein</fullName>
    </submittedName>
</protein>
<accession>A0A166TP18</accession>
<dbReference type="PANTHER" id="PTHR22705:SF0">
    <property type="entry name" value="ZZ-TYPE ZINC FINGER-CONTAINING PROTEIN 3"/>
    <property type="match status" value="1"/>
</dbReference>
<feature type="compositionally biased region" description="Pro residues" evidence="2">
    <location>
        <begin position="242"/>
        <end position="252"/>
    </location>
</feature>
<dbReference type="AlphaFoldDB" id="A0A166TP18"/>
<dbReference type="InterPro" id="IPR017930">
    <property type="entry name" value="Myb_dom"/>
</dbReference>
<dbReference type="STRING" id="436010.A0A166TP18"/>
<dbReference type="CDD" id="cd00167">
    <property type="entry name" value="SANT"/>
    <property type="match status" value="1"/>
</dbReference>
<dbReference type="PROSITE" id="PS51294">
    <property type="entry name" value="HTH_MYB"/>
    <property type="match status" value="1"/>
</dbReference>
<sequence length="419" mass="45124">MNSRSETLGALSKYIETQRSLLARTNEDIERLQHLRTRAMEEPQRFVGQDGSIALPPETVSLQECAPSMPTNIDWSLFASLDPAPIRAFTHRIQRAHALAYPKQPNNFQKGPLSSLQHLVKDARESILQPLGLGSDVDAGFKAPFVLPDSLDDSPTRATTGSATGNVRAGKKRGGLRIVIPSLSQLRERGHNEVDTSGSTTPISTSRNSPGIIRNAGPYCDVGEPASAISSPTTATFSNPSPTTPSFPPSPPIISDMQPKTKGTGRSRKSATIVSASVSTTARTRARRAAAAPMDVDAEPAAKNAPTITIKLGKRGRAASTSPPPPQPTQPPGMDVAVGTKGKTKEKKKPETYKQAWSVSEQHLLEKLLDEMPEGTKNRWQKISLAMNGKRTPRQVASRVQKYFEKLKRYGVADGDAGG</sequence>
<dbReference type="Gene3D" id="1.10.10.60">
    <property type="entry name" value="Homeodomain-like"/>
    <property type="match status" value="1"/>
</dbReference>
<organism evidence="5 6">
    <name type="scientific">Athelia psychrophila</name>
    <dbReference type="NCBI Taxonomy" id="1759441"/>
    <lineage>
        <taxon>Eukaryota</taxon>
        <taxon>Fungi</taxon>
        <taxon>Dikarya</taxon>
        <taxon>Basidiomycota</taxon>
        <taxon>Agaricomycotina</taxon>
        <taxon>Agaricomycetes</taxon>
        <taxon>Agaricomycetidae</taxon>
        <taxon>Atheliales</taxon>
        <taxon>Atheliaceae</taxon>
        <taxon>Athelia</taxon>
    </lineage>
</organism>
<dbReference type="PROSITE" id="PS50090">
    <property type="entry name" value="MYB_LIKE"/>
    <property type="match status" value="1"/>
</dbReference>
<dbReference type="Proteomes" id="UP000076532">
    <property type="component" value="Unassembled WGS sequence"/>
</dbReference>
<keyword evidence="6" id="KW-1185">Reference proteome</keyword>
<name>A0A166TP18_9AGAM</name>
<keyword evidence="1" id="KW-0175">Coiled coil</keyword>
<evidence type="ECO:0000313" key="6">
    <source>
        <dbReference type="Proteomes" id="UP000076532"/>
    </source>
</evidence>
<dbReference type="InterPro" id="IPR001005">
    <property type="entry name" value="SANT/Myb"/>
</dbReference>
<feature type="coiled-coil region" evidence="1">
    <location>
        <begin position="15"/>
        <end position="42"/>
    </location>
</feature>
<evidence type="ECO:0000313" key="5">
    <source>
        <dbReference type="EMBL" id="KZP30821.1"/>
    </source>
</evidence>
<dbReference type="SMART" id="SM00717">
    <property type="entry name" value="SANT"/>
    <property type="match status" value="1"/>
</dbReference>